<dbReference type="EMBL" id="JAWRVE010000095">
    <property type="protein sequence ID" value="KAL1859774.1"/>
    <property type="molecule type" value="Genomic_DNA"/>
</dbReference>
<sequence length="56" mass="6514">MSHARRQFARIIMLKSIMDVCPRDRDYTASITSMISKWLRIPMQVQRPSLCCGGRT</sequence>
<protein>
    <submittedName>
        <fullName evidence="1">Uncharacterized protein</fullName>
    </submittedName>
</protein>
<gene>
    <name evidence="1" type="ORF">Daus18300_009363</name>
</gene>
<organism evidence="1 2">
    <name type="scientific">Diaporthe australafricana</name>
    <dbReference type="NCBI Taxonomy" id="127596"/>
    <lineage>
        <taxon>Eukaryota</taxon>
        <taxon>Fungi</taxon>
        <taxon>Dikarya</taxon>
        <taxon>Ascomycota</taxon>
        <taxon>Pezizomycotina</taxon>
        <taxon>Sordariomycetes</taxon>
        <taxon>Sordariomycetidae</taxon>
        <taxon>Diaporthales</taxon>
        <taxon>Diaporthaceae</taxon>
        <taxon>Diaporthe</taxon>
    </lineage>
</organism>
<feature type="non-terminal residue" evidence="1">
    <location>
        <position position="56"/>
    </location>
</feature>
<reference evidence="1 2" key="1">
    <citation type="journal article" date="2024" name="IMA Fungus">
        <title>IMA Genome - F19 : A genome assembly and annotation guide to empower mycologists, including annotated draft genome sequences of Ceratocystis pirilliformis, Diaporthe australafricana, Fusarium ophioides, Paecilomyces lecythidis, and Sporothrix stenoceras.</title>
        <authorList>
            <person name="Aylward J."/>
            <person name="Wilson A.M."/>
            <person name="Visagie C.M."/>
            <person name="Spraker J."/>
            <person name="Barnes I."/>
            <person name="Buitendag C."/>
            <person name="Ceriani C."/>
            <person name="Del Mar Angel L."/>
            <person name="du Plessis D."/>
            <person name="Fuchs T."/>
            <person name="Gasser K."/>
            <person name="Kramer D."/>
            <person name="Li W."/>
            <person name="Munsamy K."/>
            <person name="Piso A."/>
            <person name="Price J.L."/>
            <person name="Sonnekus B."/>
            <person name="Thomas C."/>
            <person name="van der Nest A."/>
            <person name="van Dijk A."/>
            <person name="van Heerden A."/>
            <person name="van Vuuren N."/>
            <person name="Yilmaz N."/>
            <person name="Duong T.A."/>
            <person name="van der Merwe N.A."/>
            <person name="Wingfield M.J."/>
            <person name="Wingfield B.D."/>
        </authorList>
    </citation>
    <scope>NUCLEOTIDE SEQUENCE [LARGE SCALE GENOMIC DNA]</scope>
    <source>
        <strain evidence="1 2">CMW 18300</strain>
    </source>
</reference>
<name>A0ABR3WEF6_9PEZI</name>
<dbReference type="Proteomes" id="UP001583177">
    <property type="component" value="Unassembled WGS sequence"/>
</dbReference>
<evidence type="ECO:0000313" key="2">
    <source>
        <dbReference type="Proteomes" id="UP001583177"/>
    </source>
</evidence>
<accession>A0ABR3WEF6</accession>
<comment type="caution">
    <text evidence="1">The sequence shown here is derived from an EMBL/GenBank/DDBJ whole genome shotgun (WGS) entry which is preliminary data.</text>
</comment>
<evidence type="ECO:0000313" key="1">
    <source>
        <dbReference type="EMBL" id="KAL1859774.1"/>
    </source>
</evidence>
<proteinExistence type="predicted"/>
<keyword evidence="2" id="KW-1185">Reference proteome</keyword>